<proteinExistence type="predicted"/>
<organism evidence="1 2">
    <name type="scientific">Pontivivens ytuae</name>
    <dbReference type="NCBI Taxonomy" id="2789856"/>
    <lineage>
        <taxon>Bacteria</taxon>
        <taxon>Pseudomonadati</taxon>
        <taxon>Pseudomonadota</taxon>
        <taxon>Alphaproteobacteria</taxon>
        <taxon>Rhodobacterales</taxon>
        <taxon>Paracoccaceae</taxon>
        <taxon>Pontivivens</taxon>
    </lineage>
</organism>
<accession>A0A7S9QF07</accession>
<dbReference type="AlphaFoldDB" id="A0A7S9QF07"/>
<dbReference type="EMBL" id="CP064942">
    <property type="protein sequence ID" value="QPH56017.1"/>
    <property type="molecule type" value="Genomic_DNA"/>
</dbReference>
<sequence>METLNEVTTSRLEQTGAWYVVRKNKLKKNGEPMEARSCRQAVKVRDRLGSGETGGVPLWSELKSEVGVAECEVSGTRRYYACHTRANTILNRERLAEALELDPQNCSFSRIIDEDGDDKDEIDFFGLVNPLNVDQIMKIVGLDCTTDEIWQLIDDSVFWEEGYPNTLVTNCGRRDMALEMFSSGLFRSLTKYFPRTKRGSFSDFDPIWLGKSGNFVKKEWLNFPPPKAPKIGVLTGNSPESGITLVNEFFQEFRKIFEANATDVTMPEIHMHSAPSMGLTMELIEREERVWTLIEQDLRQLLEAGCKILTIPCNTTIYFSDKIRSLCSSYDAEFVSIAEACLPVLERVGDTEVGLIGIAPVVDFDRGFSGYDTELSPKGYRILPCNGEALAWEVKNRGDNIRKFNQPYQSFEKLVSKQFDSVRTIILALTEVSLVYRENVKRAHKKFPETVFVDPLLELSKYLLFRYLSTGLRESKVCALPRDFEIDNEIQELIFEDPA</sequence>
<dbReference type="SUPFAM" id="SSF53681">
    <property type="entry name" value="Aspartate/glutamate racemase"/>
    <property type="match status" value="1"/>
</dbReference>
<name>A0A7S9QF07_9RHOB</name>
<dbReference type="InterPro" id="IPR001920">
    <property type="entry name" value="Asp/Glu_race"/>
</dbReference>
<dbReference type="RefSeq" id="WP_196105277.1">
    <property type="nucleotide sequence ID" value="NZ_CP064942.1"/>
</dbReference>
<evidence type="ECO:0000313" key="2">
    <source>
        <dbReference type="Proteomes" id="UP000594800"/>
    </source>
</evidence>
<gene>
    <name evidence="1" type="ORF">I0K15_09940</name>
</gene>
<reference evidence="1 2" key="1">
    <citation type="submission" date="2020-11" db="EMBL/GenBank/DDBJ databases">
        <title>Description of Pontivivens ytuae sp. nov. isolated from deep sea sediment of Mariana Trench.</title>
        <authorList>
            <person name="Wang Z."/>
            <person name="Sun Q.-L."/>
            <person name="Xu X.-D."/>
            <person name="Tang Y.-Z."/>
            <person name="Zhang J."/>
        </authorList>
    </citation>
    <scope>NUCLEOTIDE SEQUENCE [LARGE SCALE GENOMIC DNA]</scope>
    <source>
        <strain evidence="1 2">MT2928</strain>
    </source>
</reference>
<dbReference type="Gene3D" id="3.40.50.1860">
    <property type="match status" value="1"/>
</dbReference>
<protein>
    <submittedName>
        <fullName evidence="1">Aspartate/glutamate racemase family protein</fullName>
    </submittedName>
</protein>
<evidence type="ECO:0000313" key="1">
    <source>
        <dbReference type="EMBL" id="QPH56017.1"/>
    </source>
</evidence>
<keyword evidence="2" id="KW-1185">Reference proteome</keyword>
<dbReference type="GO" id="GO:0016855">
    <property type="term" value="F:racemase and epimerase activity, acting on amino acids and derivatives"/>
    <property type="evidence" value="ECO:0007669"/>
    <property type="project" value="InterPro"/>
</dbReference>
<dbReference type="KEGG" id="poz:I0K15_09940"/>
<dbReference type="Proteomes" id="UP000594800">
    <property type="component" value="Chromosome"/>
</dbReference>